<dbReference type="Proteomes" id="UP000176997">
    <property type="component" value="Unassembled WGS sequence"/>
</dbReference>
<protein>
    <recommendedName>
        <fullName evidence="2 5">Elongation factor Ts</fullName>
        <shortName evidence="5">EF-Ts</shortName>
    </recommendedName>
</protein>
<dbReference type="CDD" id="cd14275">
    <property type="entry name" value="UBA_EF-Ts"/>
    <property type="match status" value="1"/>
</dbReference>
<name>A0A1G2S788_9BACT</name>
<gene>
    <name evidence="5" type="primary">tsf</name>
    <name evidence="7" type="ORF">A2675_00565</name>
</gene>
<comment type="caution">
    <text evidence="7">The sequence shown here is derived from an EMBL/GenBank/DDBJ whole genome shotgun (WGS) entry which is preliminary data.</text>
</comment>
<sequence>MATLDEIKELRDATGISVMQCKKALEEAGGDKEKALALLRKKGSEIASKKSDRELGSGVVSAYIHTNHAVGAMVTLSCETDFVAKNEEFLALAYDIAMHITAMNPTYVSDAQVTPEERAKATELFQKEVDESEKPAEIKEKMMQGKLDAYFKERTLLDQSFVKNQDITVRQEIETAIQKFGERIEVKTFVRGAVAG</sequence>
<dbReference type="InterPro" id="IPR009060">
    <property type="entry name" value="UBA-like_sf"/>
</dbReference>
<dbReference type="Gene3D" id="3.30.479.20">
    <property type="entry name" value="Elongation factor Ts, dimerisation domain"/>
    <property type="match status" value="1"/>
</dbReference>
<dbReference type="InterPro" id="IPR014039">
    <property type="entry name" value="Transl_elong_EFTs/EF1B_dimer"/>
</dbReference>
<evidence type="ECO:0000256" key="3">
    <source>
        <dbReference type="ARBA" id="ARBA00022768"/>
    </source>
</evidence>
<dbReference type="PANTHER" id="PTHR11741:SF0">
    <property type="entry name" value="ELONGATION FACTOR TS, MITOCHONDRIAL"/>
    <property type="match status" value="1"/>
</dbReference>
<dbReference type="GO" id="GO:0003746">
    <property type="term" value="F:translation elongation factor activity"/>
    <property type="evidence" value="ECO:0007669"/>
    <property type="project" value="UniProtKB-UniRule"/>
</dbReference>
<evidence type="ECO:0000313" key="8">
    <source>
        <dbReference type="Proteomes" id="UP000176997"/>
    </source>
</evidence>
<evidence type="ECO:0000256" key="1">
    <source>
        <dbReference type="ARBA" id="ARBA00005532"/>
    </source>
</evidence>
<evidence type="ECO:0000259" key="6">
    <source>
        <dbReference type="Pfam" id="PF00889"/>
    </source>
</evidence>
<dbReference type="EMBL" id="MHUS01000035">
    <property type="protein sequence ID" value="OHA80131.1"/>
    <property type="molecule type" value="Genomic_DNA"/>
</dbReference>
<organism evidence="7 8">
    <name type="scientific">Candidatus Yonathbacteria bacterium RIFCSPHIGHO2_01_FULL_51_10</name>
    <dbReference type="NCBI Taxonomy" id="1802723"/>
    <lineage>
        <taxon>Bacteria</taxon>
        <taxon>Candidatus Yonathiibacteriota</taxon>
    </lineage>
</organism>
<dbReference type="HAMAP" id="MF_00050">
    <property type="entry name" value="EF_Ts"/>
    <property type="match status" value="1"/>
</dbReference>
<dbReference type="PANTHER" id="PTHR11741">
    <property type="entry name" value="ELONGATION FACTOR TS"/>
    <property type="match status" value="1"/>
</dbReference>
<keyword evidence="4 5" id="KW-0648">Protein biosynthesis</keyword>
<comment type="function">
    <text evidence="5">Associates with the EF-Tu.GDP complex and induces the exchange of GDP to GTP. It remains bound to the aminoacyl-tRNA.EF-Tu.GTP complex up to the GTP hydrolysis stage on the ribosome.</text>
</comment>
<dbReference type="SUPFAM" id="SSF46934">
    <property type="entry name" value="UBA-like"/>
    <property type="match status" value="1"/>
</dbReference>
<proteinExistence type="inferred from homology"/>
<dbReference type="Pfam" id="PF00889">
    <property type="entry name" value="EF_TS"/>
    <property type="match status" value="1"/>
</dbReference>
<feature type="region of interest" description="Involved in Mg(2+) ion dislocation from EF-Tu" evidence="5">
    <location>
        <begin position="80"/>
        <end position="83"/>
    </location>
</feature>
<dbReference type="AlphaFoldDB" id="A0A1G2S788"/>
<evidence type="ECO:0000256" key="4">
    <source>
        <dbReference type="ARBA" id="ARBA00022917"/>
    </source>
</evidence>
<keyword evidence="5" id="KW-0963">Cytoplasm</keyword>
<dbReference type="GO" id="GO:0005737">
    <property type="term" value="C:cytoplasm"/>
    <property type="evidence" value="ECO:0007669"/>
    <property type="project" value="UniProtKB-SubCell"/>
</dbReference>
<evidence type="ECO:0000313" key="7">
    <source>
        <dbReference type="EMBL" id="OHA80131.1"/>
    </source>
</evidence>
<evidence type="ECO:0000256" key="2">
    <source>
        <dbReference type="ARBA" id="ARBA00016956"/>
    </source>
</evidence>
<comment type="similarity">
    <text evidence="1 5">Belongs to the EF-Ts family.</text>
</comment>
<dbReference type="InterPro" id="IPR001816">
    <property type="entry name" value="Transl_elong_EFTs/EF1B"/>
</dbReference>
<dbReference type="SUPFAM" id="SSF54713">
    <property type="entry name" value="Elongation factor Ts (EF-Ts), dimerisation domain"/>
    <property type="match status" value="1"/>
</dbReference>
<comment type="subcellular location">
    <subcellularLocation>
        <location evidence="5">Cytoplasm</location>
    </subcellularLocation>
</comment>
<dbReference type="Gene3D" id="1.10.8.10">
    <property type="entry name" value="DNA helicase RuvA subunit, C-terminal domain"/>
    <property type="match status" value="1"/>
</dbReference>
<feature type="domain" description="Translation elongation factor EFTs/EF1B dimerisation" evidence="6">
    <location>
        <begin position="54"/>
        <end position="192"/>
    </location>
</feature>
<dbReference type="STRING" id="1802723.A2675_00565"/>
<reference evidence="7 8" key="1">
    <citation type="journal article" date="2016" name="Nat. Commun.">
        <title>Thousands of microbial genomes shed light on interconnected biogeochemical processes in an aquifer system.</title>
        <authorList>
            <person name="Anantharaman K."/>
            <person name="Brown C.T."/>
            <person name="Hug L.A."/>
            <person name="Sharon I."/>
            <person name="Castelle C.J."/>
            <person name="Probst A.J."/>
            <person name="Thomas B.C."/>
            <person name="Singh A."/>
            <person name="Wilkins M.J."/>
            <person name="Karaoz U."/>
            <person name="Brodie E.L."/>
            <person name="Williams K.H."/>
            <person name="Hubbard S.S."/>
            <person name="Banfield J.F."/>
        </authorList>
    </citation>
    <scope>NUCLEOTIDE SEQUENCE [LARGE SCALE GENOMIC DNA]</scope>
</reference>
<dbReference type="Gene3D" id="1.10.286.20">
    <property type="match status" value="1"/>
</dbReference>
<evidence type="ECO:0000256" key="5">
    <source>
        <dbReference type="HAMAP-Rule" id="MF_00050"/>
    </source>
</evidence>
<dbReference type="FunFam" id="1.10.8.10:FF:000001">
    <property type="entry name" value="Elongation factor Ts"/>
    <property type="match status" value="1"/>
</dbReference>
<dbReference type="InterPro" id="IPR036402">
    <property type="entry name" value="EF-Ts_dimer_sf"/>
</dbReference>
<accession>A0A1G2S788</accession>
<keyword evidence="3 5" id="KW-0251">Elongation factor</keyword>